<dbReference type="PRINTS" id="PR00507">
    <property type="entry name" value="N12N6MTFRASE"/>
</dbReference>
<protein>
    <recommendedName>
        <fullName evidence="2">Methyltransferase</fullName>
    </recommendedName>
</protein>
<dbReference type="SUPFAM" id="SSF53335">
    <property type="entry name" value="S-adenosyl-L-methionine-dependent methyltransferases"/>
    <property type="match status" value="1"/>
</dbReference>
<dbReference type="AlphaFoldDB" id="A0A6C0LAS1"/>
<organism evidence="1">
    <name type="scientific">viral metagenome</name>
    <dbReference type="NCBI Taxonomy" id="1070528"/>
    <lineage>
        <taxon>unclassified sequences</taxon>
        <taxon>metagenomes</taxon>
        <taxon>organismal metagenomes</taxon>
    </lineage>
</organism>
<dbReference type="EMBL" id="MN740460">
    <property type="protein sequence ID" value="QHU27683.1"/>
    <property type="molecule type" value="Genomic_DNA"/>
</dbReference>
<accession>A0A6C0LAS1</accession>
<dbReference type="Gene3D" id="3.40.50.150">
    <property type="entry name" value="Vaccinia Virus protein VP39"/>
    <property type="match status" value="1"/>
</dbReference>
<dbReference type="InterPro" id="IPR029063">
    <property type="entry name" value="SAM-dependent_MTases_sf"/>
</dbReference>
<proteinExistence type="predicted"/>
<reference evidence="1" key="1">
    <citation type="journal article" date="2020" name="Nature">
        <title>Giant virus diversity and host interactions through global metagenomics.</title>
        <authorList>
            <person name="Schulz F."/>
            <person name="Roux S."/>
            <person name="Paez-Espino D."/>
            <person name="Jungbluth S."/>
            <person name="Walsh D.A."/>
            <person name="Denef V.J."/>
            <person name="McMahon K.D."/>
            <person name="Konstantinidis K.T."/>
            <person name="Eloe-Fadrosh E.A."/>
            <person name="Kyrpides N.C."/>
            <person name="Woyke T."/>
        </authorList>
    </citation>
    <scope>NUCLEOTIDE SEQUENCE</scope>
    <source>
        <strain evidence="1">GVMAG-M-3300027769-26</strain>
    </source>
</reference>
<name>A0A6C0LAS1_9ZZZZ</name>
<sequence>MTEEVRDAGLDKFYTIPEISEKCLERIGSIYKWSEWGLVIEPSAGNGSFLTRIPTAKKIGIDISPEHDDIIKQDFLTYNPASYATGDSGDSIKILVVGNPPFGRVSSLAIKFFNHASKWADVIAFIIPRTFRRVSVQNKLNTSFHLIFDEEIPMKPCSFSPPMMAKCCFQIWEKRDTERPIIELSTKHDDWDFLGFGPKDAKGQPTPPEGADFAMRAYGGKCGEIVDTELEILRPKSWHWIKSKINKNTLIERFNSLDYTLSLDTARQNSIGRGELVRAYSEMYE</sequence>
<evidence type="ECO:0008006" key="2">
    <source>
        <dbReference type="Google" id="ProtNLM"/>
    </source>
</evidence>
<evidence type="ECO:0000313" key="1">
    <source>
        <dbReference type="EMBL" id="QHU27683.1"/>
    </source>
</evidence>